<dbReference type="Gene3D" id="3.40.50.720">
    <property type="entry name" value="NAD(P)-binding Rossmann-like Domain"/>
    <property type="match status" value="2"/>
</dbReference>
<proteinExistence type="inferred from homology"/>
<protein>
    <recommendedName>
        <fullName evidence="9">Hydroxyacid dehydrogenase</fullName>
    </recommendedName>
</protein>
<feature type="compositionally biased region" description="Basic and acidic residues" evidence="4">
    <location>
        <begin position="341"/>
        <end position="356"/>
    </location>
</feature>
<dbReference type="SUPFAM" id="SSF52283">
    <property type="entry name" value="Formate/glycerate dehydrogenase catalytic domain-like"/>
    <property type="match status" value="1"/>
</dbReference>
<dbReference type="PROSITE" id="PS00065">
    <property type="entry name" value="D_2_HYDROXYACID_DH_1"/>
    <property type="match status" value="1"/>
</dbReference>
<dbReference type="PROSITE" id="PS00671">
    <property type="entry name" value="D_2_HYDROXYACID_DH_3"/>
    <property type="match status" value="1"/>
</dbReference>
<dbReference type="Pfam" id="PF00389">
    <property type="entry name" value="2-Hacid_dh"/>
    <property type="match status" value="1"/>
</dbReference>
<dbReference type="Pfam" id="PF02826">
    <property type="entry name" value="2-Hacid_dh_C"/>
    <property type="match status" value="1"/>
</dbReference>
<feature type="domain" description="D-isomer specific 2-hydroxyacid dehydrogenase catalytic" evidence="5">
    <location>
        <begin position="11"/>
        <end position="330"/>
    </location>
</feature>
<evidence type="ECO:0000256" key="1">
    <source>
        <dbReference type="ARBA" id="ARBA00005854"/>
    </source>
</evidence>
<dbReference type="InterPro" id="IPR006139">
    <property type="entry name" value="D-isomer_2_OHA_DH_cat_dom"/>
</dbReference>
<dbReference type="PANTHER" id="PTHR10996">
    <property type="entry name" value="2-HYDROXYACID DEHYDROGENASE-RELATED"/>
    <property type="match status" value="1"/>
</dbReference>
<feature type="domain" description="D-isomer specific 2-hydroxyacid dehydrogenase NAD-binding" evidence="6">
    <location>
        <begin position="115"/>
        <end position="300"/>
    </location>
</feature>
<keyword evidence="2 3" id="KW-0560">Oxidoreductase</keyword>
<evidence type="ECO:0000259" key="6">
    <source>
        <dbReference type="Pfam" id="PF02826"/>
    </source>
</evidence>
<name>A0A1A2RRB4_9MYCO</name>
<dbReference type="PANTHER" id="PTHR10996:SF257">
    <property type="entry name" value="GLYOXYLATE REDUCTASE 1"/>
    <property type="match status" value="1"/>
</dbReference>
<organism evidence="7 8">
    <name type="scientific">Mycobacterium colombiense</name>
    <dbReference type="NCBI Taxonomy" id="339268"/>
    <lineage>
        <taxon>Bacteria</taxon>
        <taxon>Bacillati</taxon>
        <taxon>Actinomycetota</taxon>
        <taxon>Actinomycetes</taxon>
        <taxon>Mycobacteriales</taxon>
        <taxon>Mycobacteriaceae</taxon>
        <taxon>Mycobacterium</taxon>
        <taxon>Mycobacterium avium complex (MAC)</taxon>
    </lineage>
</organism>
<accession>A0A1A2RRB4</accession>
<evidence type="ECO:0000256" key="2">
    <source>
        <dbReference type="ARBA" id="ARBA00023002"/>
    </source>
</evidence>
<evidence type="ECO:0008006" key="9">
    <source>
        <dbReference type="Google" id="ProtNLM"/>
    </source>
</evidence>
<evidence type="ECO:0000313" key="7">
    <source>
        <dbReference type="EMBL" id="OBH54082.1"/>
    </source>
</evidence>
<dbReference type="GO" id="GO:0051287">
    <property type="term" value="F:NAD binding"/>
    <property type="evidence" value="ECO:0007669"/>
    <property type="project" value="InterPro"/>
</dbReference>
<comment type="similarity">
    <text evidence="1 3">Belongs to the D-isomer specific 2-hydroxyacid dehydrogenase family.</text>
</comment>
<dbReference type="InterPro" id="IPR029752">
    <property type="entry name" value="D-isomer_DH_CS1"/>
</dbReference>
<dbReference type="InterPro" id="IPR029753">
    <property type="entry name" value="D-isomer_DH_CS"/>
</dbReference>
<dbReference type="AlphaFoldDB" id="A0A1A2RRB4"/>
<dbReference type="SUPFAM" id="SSF51735">
    <property type="entry name" value="NAD(P)-binding Rossmann-fold domains"/>
    <property type="match status" value="1"/>
</dbReference>
<evidence type="ECO:0000256" key="3">
    <source>
        <dbReference type="RuleBase" id="RU003719"/>
    </source>
</evidence>
<dbReference type="GO" id="GO:0030267">
    <property type="term" value="F:glyoxylate reductase (NADPH) activity"/>
    <property type="evidence" value="ECO:0007669"/>
    <property type="project" value="TreeGrafter"/>
</dbReference>
<dbReference type="InterPro" id="IPR036291">
    <property type="entry name" value="NAD(P)-bd_dom_sf"/>
</dbReference>
<dbReference type="InterPro" id="IPR006140">
    <property type="entry name" value="D-isomer_DH_NAD-bd"/>
</dbReference>
<evidence type="ECO:0000256" key="4">
    <source>
        <dbReference type="SAM" id="MobiDB-lite"/>
    </source>
</evidence>
<dbReference type="GO" id="GO:0005829">
    <property type="term" value="C:cytosol"/>
    <property type="evidence" value="ECO:0007669"/>
    <property type="project" value="TreeGrafter"/>
</dbReference>
<dbReference type="InterPro" id="IPR050223">
    <property type="entry name" value="D-isomer_2-hydroxyacid_DH"/>
</dbReference>
<reference evidence="7 8" key="1">
    <citation type="submission" date="2016-06" db="EMBL/GenBank/DDBJ databases">
        <authorList>
            <person name="Kjaerup R.B."/>
            <person name="Dalgaard T.S."/>
            <person name="Juul-Madsen H.R."/>
        </authorList>
    </citation>
    <scope>NUCLEOTIDE SEQUENCE [LARGE SCALE GENOMIC DNA]</scope>
    <source>
        <strain evidence="7 8">E2464</strain>
    </source>
</reference>
<evidence type="ECO:0000259" key="5">
    <source>
        <dbReference type="Pfam" id="PF00389"/>
    </source>
</evidence>
<dbReference type="EMBL" id="LZJS01000155">
    <property type="protein sequence ID" value="OBH54082.1"/>
    <property type="molecule type" value="Genomic_DNA"/>
</dbReference>
<dbReference type="Proteomes" id="UP000093861">
    <property type="component" value="Unassembled WGS sequence"/>
</dbReference>
<dbReference type="RefSeq" id="WP_064954005.1">
    <property type="nucleotide sequence ID" value="NZ_LZJS01000155.1"/>
</dbReference>
<gene>
    <name evidence="7" type="ORF">A5685_12585</name>
</gene>
<comment type="caution">
    <text evidence="7">The sequence shown here is derived from an EMBL/GenBank/DDBJ whole genome shotgun (WGS) entry which is preliminary data.</text>
</comment>
<dbReference type="GO" id="GO:0008465">
    <property type="term" value="F:hydroxypyruvate reductase (NADH) activity"/>
    <property type="evidence" value="ECO:0007669"/>
    <property type="project" value="TreeGrafter"/>
</dbReference>
<evidence type="ECO:0000313" key="8">
    <source>
        <dbReference type="Proteomes" id="UP000093861"/>
    </source>
</evidence>
<sequence>MNSIHPQPFRVVITHRVLADVLALLGQSCEVSANQTPNSLTRTELLSRCRNADALMVFMPDHIDAELLQHSPRLRIVAGALKGYDNIDLDACTARGIWVSYVEDLLTGPTADLAVGLLIALDRHFLAGDSVVRSGQHRGWRPELYGGGLAGRQVGIVGMGAVGRAVADRLRAFDTRLLYTDPKPLSVADEKKLSVRAVPFENLVADSTAVVLTAPLTDHTRHLIGPAALARLPQGALLVNVGRGSVVDEDAVARSLVAGHLGGYAADVFAFEDCSDRDRPRDIPAELLAHDRTVFTPHLGSAVREVRRLIELAAARSILDVRDGKRPSMAANVIAASDTGDADHQAQRSKHFIEGL</sequence>
<feature type="region of interest" description="Disordered" evidence="4">
    <location>
        <begin position="336"/>
        <end position="356"/>
    </location>
</feature>
<dbReference type="CDD" id="cd12157">
    <property type="entry name" value="PTDH"/>
    <property type="match status" value="1"/>
</dbReference>